<evidence type="ECO:0000256" key="6">
    <source>
        <dbReference type="PROSITE-ProRule" id="PRU00505"/>
    </source>
</evidence>
<feature type="region of interest" description="Disordered" evidence="7">
    <location>
        <begin position="23"/>
        <end position="63"/>
    </location>
</feature>
<dbReference type="PANTHER" id="PTHR11834">
    <property type="entry name" value="TRANSCRIPTIONAL ENHANCER FACTOR TEF RELATED"/>
    <property type="match status" value="1"/>
</dbReference>
<keyword evidence="2" id="KW-0805">Transcription regulation</keyword>
<dbReference type="SMART" id="SM00426">
    <property type="entry name" value="TEA"/>
    <property type="match status" value="1"/>
</dbReference>
<feature type="compositionally biased region" description="Low complexity" evidence="7">
    <location>
        <begin position="161"/>
        <end position="170"/>
    </location>
</feature>
<feature type="DNA-binding region" description="TEA" evidence="6">
    <location>
        <begin position="171"/>
        <end position="247"/>
    </location>
</feature>
<accession>A0ABR1CIX3</accession>
<evidence type="ECO:0000256" key="1">
    <source>
        <dbReference type="ARBA" id="ARBA00004123"/>
    </source>
</evidence>
<evidence type="ECO:0000256" key="2">
    <source>
        <dbReference type="ARBA" id="ARBA00023015"/>
    </source>
</evidence>
<dbReference type="Gene3D" id="6.10.20.40">
    <property type="entry name" value="TEA/ATTS domain"/>
    <property type="match status" value="1"/>
</dbReference>
<keyword evidence="10" id="KW-1185">Reference proteome</keyword>
<sequence>MDGIGAYQLHAILRVFTTVSSRTQSEKLVENNTDRVTDYEKTGPHQDGKDEDDDDDDDDEGGETVRCCRGRRGRDRIGSALPYALCSFVYALLNELQMNDSTDMVKQATTKIEPNDRLTPTYDSFKKEAWQGASQLNGGQMITLSPPAGDPAGTQPEPTQSSSSAGSDLAAGDAEGVWSVDIDQAFQEALAIYPPCGRRKIIISDEGKMYGRNELIARYIKLRCGKTRTRKQVSSHIQVLARKKLRDEQAKKKAECPVQTPAPAAAPPPRVPHTPQFPTLPNLPQAPHLTDAKEHLAQQLLGKASLLPATMYQTLWSQPFPSAHFAPDVKPFAMAPDFTLPFAAAVVPATLKKTDGIASSKLRLTGFQAYLESPHGSRVDIVSIPRDVVETETLKLDTVIEKYPKLLTELFERGPSDAFFLAKCWANVSFDSSDTENSLYAVDSYYNSQQKFDISVSTKVCSFGNQVVEKVEVYSPDEENGHYSFRLEKSPICEYMVKFISELKKLESRDYMNNVLENFTVLQVVTNQATGETLMVIGFVFEQLIFTAAGNMDPSTQAMPNTIQTNTQNHSISLLVNQYLFISCGGAYLSVCIL</sequence>
<feature type="compositionally biased region" description="Basic and acidic residues" evidence="7">
    <location>
        <begin position="246"/>
        <end position="255"/>
    </location>
</feature>
<dbReference type="Proteomes" id="UP001303046">
    <property type="component" value="Unassembled WGS sequence"/>
</dbReference>
<evidence type="ECO:0000259" key="8">
    <source>
        <dbReference type="PROSITE" id="PS51088"/>
    </source>
</evidence>
<evidence type="ECO:0000256" key="4">
    <source>
        <dbReference type="ARBA" id="ARBA00023163"/>
    </source>
</evidence>
<dbReference type="Pfam" id="PF17725">
    <property type="entry name" value="YBD"/>
    <property type="match status" value="1"/>
</dbReference>
<dbReference type="Pfam" id="PF01285">
    <property type="entry name" value="TEA"/>
    <property type="match status" value="1"/>
</dbReference>
<evidence type="ECO:0000313" key="10">
    <source>
        <dbReference type="Proteomes" id="UP001303046"/>
    </source>
</evidence>
<keyword evidence="5" id="KW-0539">Nucleus</keyword>
<feature type="domain" description="TEA" evidence="8">
    <location>
        <begin position="171"/>
        <end position="247"/>
    </location>
</feature>
<dbReference type="InterPro" id="IPR041086">
    <property type="entry name" value="YBD"/>
</dbReference>
<dbReference type="EMBL" id="JAVFWL010000002">
    <property type="protein sequence ID" value="KAK6737633.1"/>
    <property type="molecule type" value="Genomic_DNA"/>
</dbReference>
<gene>
    <name evidence="9" type="primary">Necator_chrII.g7798</name>
    <name evidence="9" type="ORF">RB195_020004</name>
</gene>
<dbReference type="InterPro" id="IPR050937">
    <property type="entry name" value="TEC1_TEAD_TF"/>
</dbReference>
<comment type="subcellular location">
    <subcellularLocation>
        <location evidence="1">Nucleus</location>
    </subcellularLocation>
</comment>
<dbReference type="InterPro" id="IPR038096">
    <property type="entry name" value="TEA/ATTS_sf"/>
</dbReference>
<keyword evidence="3" id="KW-0238">DNA-binding</keyword>
<evidence type="ECO:0000313" key="9">
    <source>
        <dbReference type="EMBL" id="KAK6737633.1"/>
    </source>
</evidence>
<feature type="compositionally biased region" description="Acidic residues" evidence="7">
    <location>
        <begin position="49"/>
        <end position="62"/>
    </location>
</feature>
<protein>
    <recommendedName>
        <fullName evidence="8">TEA domain-containing protein</fullName>
    </recommendedName>
</protein>
<comment type="caution">
    <text evidence="9">The sequence shown here is derived from an EMBL/GenBank/DDBJ whole genome shotgun (WGS) entry which is preliminary data.</text>
</comment>
<dbReference type="InterPro" id="IPR000818">
    <property type="entry name" value="TEA/ATTS_dom"/>
</dbReference>
<dbReference type="PANTHER" id="PTHR11834:SF0">
    <property type="entry name" value="PROTEIN SCALLOPED"/>
    <property type="match status" value="1"/>
</dbReference>
<dbReference type="PRINTS" id="PR00065">
    <property type="entry name" value="TEADOMAIN"/>
</dbReference>
<organism evidence="9 10">
    <name type="scientific">Necator americanus</name>
    <name type="common">Human hookworm</name>
    <dbReference type="NCBI Taxonomy" id="51031"/>
    <lineage>
        <taxon>Eukaryota</taxon>
        <taxon>Metazoa</taxon>
        <taxon>Ecdysozoa</taxon>
        <taxon>Nematoda</taxon>
        <taxon>Chromadorea</taxon>
        <taxon>Rhabditida</taxon>
        <taxon>Rhabditina</taxon>
        <taxon>Rhabditomorpha</taxon>
        <taxon>Strongyloidea</taxon>
        <taxon>Ancylostomatidae</taxon>
        <taxon>Bunostominae</taxon>
        <taxon>Necator</taxon>
    </lineage>
</organism>
<keyword evidence="4" id="KW-0804">Transcription</keyword>
<dbReference type="Gene3D" id="2.70.50.80">
    <property type="match status" value="1"/>
</dbReference>
<dbReference type="PROSITE" id="PS51088">
    <property type="entry name" value="TEA_2"/>
    <property type="match status" value="1"/>
</dbReference>
<proteinExistence type="predicted"/>
<name>A0ABR1CIX3_NECAM</name>
<evidence type="ECO:0000256" key="7">
    <source>
        <dbReference type="SAM" id="MobiDB-lite"/>
    </source>
</evidence>
<reference evidence="9 10" key="1">
    <citation type="submission" date="2023-08" db="EMBL/GenBank/DDBJ databases">
        <title>A Necator americanus chromosomal reference genome.</title>
        <authorList>
            <person name="Ilik V."/>
            <person name="Petrzelkova K.J."/>
            <person name="Pardy F."/>
            <person name="Fuh T."/>
            <person name="Niatou-Singa F.S."/>
            <person name="Gouil Q."/>
            <person name="Baker L."/>
            <person name="Ritchie M.E."/>
            <person name="Jex A.R."/>
            <person name="Gazzola D."/>
            <person name="Li H."/>
            <person name="Toshio Fujiwara R."/>
            <person name="Zhan B."/>
            <person name="Aroian R.V."/>
            <person name="Pafco B."/>
            <person name="Schwarz E.M."/>
        </authorList>
    </citation>
    <scope>NUCLEOTIDE SEQUENCE [LARGE SCALE GENOMIC DNA]</scope>
    <source>
        <strain evidence="9 10">Aroian</strain>
        <tissue evidence="9">Whole animal</tissue>
    </source>
</reference>
<feature type="region of interest" description="Disordered" evidence="7">
    <location>
        <begin position="138"/>
        <end position="170"/>
    </location>
</feature>
<evidence type="ECO:0000256" key="3">
    <source>
        <dbReference type="ARBA" id="ARBA00023125"/>
    </source>
</evidence>
<evidence type="ECO:0000256" key="5">
    <source>
        <dbReference type="ARBA" id="ARBA00023242"/>
    </source>
</evidence>
<feature type="compositionally biased region" description="Basic and acidic residues" evidence="7">
    <location>
        <begin position="24"/>
        <end position="48"/>
    </location>
</feature>
<dbReference type="PROSITE" id="PS00554">
    <property type="entry name" value="TEA_1"/>
    <property type="match status" value="1"/>
</dbReference>
<feature type="region of interest" description="Disordered" evidence="7">
    <location>
        <begin position="246"/>
        <end position="271"/>
    </location>
</feature>